<sequence length="468" mass="52436">MLLTITTTHQPATDLGFLLMKHPDNVHEVELSFGKATLFYPEANEERCTAAITLDVDAVELVRGKGSIEDQYVSDRPYAASSLLSVALGRLLNTAMGGRSKLRQELADQPIPLEAMITPLPARGGLDLLERMFAPLGYTVEIDTIPLDPAHPDWGNSPYVMLKLSGRVRLAALLTHLFVLIPVLDNNKHYYVGEAEVEKLLRKGEGWLETHPDRELIVRRYLRGFGGLVRKARQQLDERVEAEEPEEHTARDSAEEAIEKPIRLNDQRMERVVALIREFGATSVIDLGCGEGRLLRELLKLPGLGKITGVEVAPRVLAGAGDRLKLDHMPDMKRQRIQLLQGSLVYRDDRLKGFDVAAVIEVIEHMEIERLPAFEANVFGHSRPGAVIVTTPNREYNALFEGMKPDAMRHPDHRFEWTRTEFRHWVESVGLAHGYAVRFDGIGAEDLTHGHPTQVAIFTRMDEAKAAV</sequence>
<reference evidence="14 15" key="1">
    <citation type="submission" date="2018-07" db="EMBL/GenBank/DDBJ databases">
        <title>Genomic and Epidemiologic Investigation of an Indolent Hospital Outbreak.</title>
        <authorList>
            <person name="Johnson R.C."/>
            <person name="Deming C."/>
            <person name="Conlan S."/>
            <person name="Zellmer C.J."/>
            <person name="Michelin A.V."/>
            <person name="Lee-Lin S."/>
            <person name="Thomas P.J."/>
            <person name="Park M."/>
            <person name="Weingarten R.A."/>
            <person name="Less J."/>
            <person name="Dekker J.P."/>
            <person name="Frank K.M."/>
            <person name="Musser K.A."/>
            <person name="Mcquiston J.R."/>
            <person name="Henderson D.K."/>
            <person name="Lau A.F."/>
            <person name="Palmore T.N."/>
            <person name="Segre J.A."/>
        </authorList>
    </citation>
    <scope>NUCLEOTIDE SEQUENCE [LARGE SCALE GENOMIC DNA]</scope>
    <source>
        <strain evidence="14 15">SK-CDC1_0717</strain>
    </source>
</reference>
<dbReference type="Gene3D" id="3.40.50.150">
    <property type="entry name" value="Vaccinia Virus protein VP39"/>
    <property type="match status" value="1"/>
</dbReference>
<comment type="catalytic activity">
    <reaction evidence="12">
        <text>small RNA 3'-end nucleotide + S-adenosyl-L-methionine = small RNA 3'-end 2'-O-methylnucleotide + S-adenosyl-L-homocysteine + H(+)</text>
        <dbReference type="Rhea" id="RHEA:37887"/>
        <dbReference type="Rhea" id="RHEA-COMP:10415"/>
        <dbReference type="Rhea" id="RHEA-COMP:10416"/>
        <dbReference type="ChEBI" id="CHEBI:15378"/>
        <dbReference type="ChEBI" id="CHEBI:57856"/>
        <dbReference type="ChEBI" id="CHEBI:59789"/>
        <dbReference type="ChEBI" id="CHEBI:74896"/>
        <dbReference type="ChEBI" id="CHEBI:74898"/>
        <dbReference type="EC" id="2.1.1.386"/>
    </reaction>
</comment>
<dbReference type="EC" id="2.1.1.386" evidence="11"/>
<dbReference type="GO" id="GO:0003723">
    <property type="term" value="F:RNA binding"/>
    <property type="evidence" value="ECO:0007669"/>
    <property type="project" value="UniProtKB-KW"/>
</dbReference>
<keyword evidence="5 14" id="KW-0808">Transferase</keyword>
<accession>A0A430G133</accession>
<keyword evidence="8" id="KW-0460">Magnesium</keyword>
<dbReference type="Proteomes" id="UP000287746">
    <property type="component" value="Unassembled WGS sequence"/>
</dbReference>
<comment type="similarity">
    <text evidence="2">Belongs to the methyltransferase superfamily. HEN1 family.</text>
</comment>
<name>A0A430G133_9SPHN</name>
<dbReference type="SUPFAM" id="SSF53335">
    <property type="entry name" value="S-adenosyl-L-methionine-dependent methyltransferases"/>
    <property type="match status" value="1"/>
</dbReference>
<dbReference type="InterPro" id="IPR024026">
    <property type="entry name" value="3'-RNA_MeTfrase_Hen1_bac"/>
</dbReference>
<comment type="cofactor">
    <cofactor evidence="1">
        <name>Mg(2+)</name>
        <dbReference type="ChEBI" id="CHEBI:18420"/>
    </cofactor>
</comment>
<dbReference type="GO" id="GO:0031047">
    <property type="term" value="P:regulatory ncRNA-mediated gene silencing"/>
    <property type="evidence" value="ECO:0007669"/>
    <property type="project" value="UniProtKB-KW"/>
</dbReference>
<keyword evidence="10" id="KW-0943">RNA-mediated gene silencing</keyword>
<evidence type="ECO:0000256" key="3">
    <source>
        <dbReference type="ARBA" id="ARBA00021330"/>
    </source>
</evidence>
<dbReference type="PANTHER" id="PTHR21404">
    <property type="entry name" value="HEN1"/>
    <property type="match status" value="1"/>
</dbReference>
<keyword evidence="9" id="KW-0694">RNA-binding</keyword>
<evidence type="ECO:0000256" key="9">
    <source>
        <dbReference type="ARBA" id="ARBA00022884"/>
    </source>
</evidence>
<proteinExistence type="inferred from homology"/>
<evidence type="ECO:0000256" key="7">
    <source>
        <dbReference type="ARBA" id="ARBA00022723"/>
    </source>
</evidence>
<comment type="caution">
    <text evidence="14">The sequence shown here is derived from an EMBL/GenBank/DDBJ whole genome shotgun (WGS) entry which is preliminary data.</text>
</comment>
<dbReference type="PANTHER" id="PTHR21404:SF3">
    <property type="entry name" value="SMALL RNA 2'-O-METHYLTRANSFERASE"/>
    <property type="match status" value="1"/>
</dbReference>
<dbReference type="InterPro" id="IPR038546">
    <property type="entry name" value="Hen1_N_sf"/>
</dbReference>
<dbReference type="Pfam" id="PF12623">
    <property type="entry name" value="Hen1_L"/>
    <property type="match status" value="1"/>
</dbReference>
<dbReference type="GO" id="GO:0001510">
    <property type="term" value="P:RNA methylation"/>
    <property type="evidence" value="ECO:0007669"/>
    <property type="project" value="InterPro"/>
</dbReference>
<keyword evidence="7" id="KW-0479">Metal-binding</keyword>
<dbReference type="InterPro" id="IPR024740">
    <property type="entry name" value="Hen1_N"/>
</dbReference>
<dbReference type="Pfam" id="PF13489">
    <property type="entry name" value="Methyltransf_23"/>
    <property type="match status" value="1"/>
</dbReference>
<dbReference type="AlphaFoldDB" id="A0A430G133"/>
<gene>
    <name evidence="14" type="ORF">DAH66_15430</name>
</gene>
<dbReference type="EMBL" id="QQYZ01000015">
    <property type="protein sequence ID" value="RSY81081.1"/>
    <property type="molecule type" value="Genomic_DNA"/>
</dbReference>
<evidence type="ECO:0000313" key="14">
    <source>
        <dbReference type="EMBL" id="RSY81081.1"/>
    </source>
</evidence>
<dbReference type="CDD" id="cd02440">
    <property type="entry name" value="AdoMet_MTases"/>
    <property type="match status" value="1"/>
</dbReference>
<evidence type="ECO:0000256" key="1">
    <source>
        <dbReference type="ARBA" id="ARBA00001946"/>
    </source>
</evidence>
<dbReference type="InterPro" id="IPR026610">
    <property type="entry name" value="Hen1"/>
</dbReference>
<keyword evidence="6" id="KW-0949">S-adenosyl-L-methionine</keyword>
<evidence type="ECO:0000256" key="11">
    <source>
        <dbReference type="ARBA" id="ARBA00035025"/>
    </source>
</evidence>
<dbReference type="GO" id="GO:0046872">
    <property type="term" value="F:metal ion binding"/>
    <property type="evidence" value="ECO:0007669"/>
    <property type="project" value="UniProtKB-KW"/>
</dbReference>
<evidence type="ECO:0000256" key="10">
    <source>
        <dbReference type="ARBA" id="ARBA00023158"/>
    </source>
</evidence>
<keyword evidence="4 14" id="KW-0489">Methyltransferase</keyword>
<evidence type="ECO:0000256" key="6">
    <source>
        <dbReference type="ARBA" id="ARBA00022691"/>
    </source>
</evidence>
<dbReference type="InterPro" id="IPR029063">
    <property type="entry name" value="SAM-dependent_MTases_sf"/>
</dbReference>
<evidence type="ECO:0000256" key="5">
    <source>
        <dbReference type="ARBA" id="ARBA00022679"/>
    </source>
</evidence>
<organism evidence="14 15">
    <name type="scientific">Sphingomonas koreensis</name>
    <dbReference type="NCBI Taxonomy" id="93064"/>
    <lineage>
        <taxon>Bacteria</taxon>
        <taxon>Pseudomonadati</taxon>
        <taxon>Pseudomonadota</taxon>
        <taxon>Alphaproteobacteria</taxon>
        <taxon>Sphingomonadales</taxon>
        <taxon>Sphingomonadaceae</taxon>
        <taxon>Sphingomonas</taxon>
    </lineage>
</organism>
<dbReference type="NCBIfam" id="TIGR04074">
    <property type="entry name" value="bacter_Hen1"/>
    <property type="match status" value="1"/>
</dbReference>
<evidence type="ECO:0000256" key="8">
    <source>
        <dbReference type="ARBA" id="ARBA00022842"/>
    </source>
</evidence>
<evidence type="ECO:0000259" key="13">
    <source>
        <dbReference type="Pfam" id="PF12623"/>
    </source>
</evidence>
<evidence type="ECO:0000313" key="15">
    <source>
        <dbReference type="Proteomes" id="UP000287746"/>
    </source>
</evidence>
<dbReference type="Gene3D" id="3.30.1610.20">
    <property type="entry name" value="Hen1, N-terminal domain"/>
    <property type="match status" value="1"/>
</dbReference>
<protein>
    <recommendedName>
        <fullName evidence="3">Small RNA 2'-O-methyltransferase</fullName>
        <ecNumber evidence="11">2.1.1.386</ecNumber>
    </recommendedName>
</protein>
<feature type="domain" description="Hen1 N-terminal" evidence="13">
    <location>
        <begin position="1"/>
        <end position="236"/>
    </location>
</feature>
<evidence type="ECO:0000256" key="12">
    <source>
        <dbReference type="ARBA" id="ARBA00048418"/>
    </source>
</evidence>
<evidence type="ECO:0000256" key="4">
    <source>
        <dbReference type="ARBA" id="ARBA00022603"/>
    </source>
</evidence>
<dbReference type="GO" id="GO:0090486">
    <property type="term" value="F:small RNA 2'-O-methyltransferase activity"/>
    <property type="evidence" value="ECO:0007669"/>
    <property type="project" value="UniProtKB-EC"/>
</dbReference>
<dbReference type="RefSeq" id="WP_126005044.1">
    <property type="nucleotide sequence ID" value="NZ_QQYZ01000015.1"/>
</dbReference>
<evidence type="ECO:0000256" key="2">
    <source>
        <dbReference type="ARBA" id="ARBA00009026"/>
    </source>
</evidence>